<feature type="compositionally biased region" description="Polar residues" evidence="3">
    <location>
        <begin position="279"/>
        <end position="293"/>
    </location>
</feature>
<feature type="transmembrane region" description="Helical" evidence="4">
    <location>
        <begin position="948"/>
        <end position="971"/>
    </location>
</feature>
<keyword evidence="4" id="KW-0812">Transmembrane</keyword>
<evidence type="ECO:0000313" key="6">
    <source>
        <dbReference type="Proteomes" id="UP000693970"/>
    </source>
</evidence>
<dbReference type="InterPro" id="IPR050222">
    <property type="entry name" value="MATE_MdtK"/>
</dbReference>
<keyword evidence="4" id="KW-1133">Transmembrane helix</keyword>
<reference evidence="5" key="1">
    <citation type="journal article" date="2021" name="Sci. Rep.">
        <title>Diploid genomic architecture of Nitzschia inconspicua, an elite biomass production diatom.</title>
        <authorList>
            <person name="Oliver A."/>
            <person name="Podell S."/>
            <person name="Pinowska A."/>
            <person name="Traller J.C."/>
            <person name="Smith S.R."/>
            <person name="McClure R."/>
            <person name="Beliaev A."/>
            <person name="Bohutskyi P."/>
            <person name="Hill E.A."/>
            <person name="Rabines A."/>
            <person name="Zheng H."/>
            <person name="Allen L.Z."/>
            <person name="Kuo A."/>
            <person name="Grigoriev I.V."/>
            <person name="Allen A.E."/>
            <person name="Hazlebeck D."/>
            <person name="Allen E.E."/>
        </authorList>
    </citation>
    <scope>NUCLEOTIDE SEQUENCE</scope>
    <source>
        <strain evidence="5">Hildebrandi</strain>
    </source>
</reference>
<feature type="region of interest" description="Disordered" evidence="3">
    <location>
        <begin position="1"/>
        <end position="32"/>
    </location>
</feature>
<evidence type="ECO:0000313" key="5">
    <source>
        <dbReference type="EMBL" id="KAG7375057.1"/>
    </source>
</evidence>
<feature type="transmembrane region" description="Helical" evidence="4">
    <location>
        <begin position="1175"/>
        <end position="1201"/>
    </location>
</feature>
<evidence type="ECO:0000256" key="3">
    <source>
        <dbReference type="SAM" id="MobiDB-lite"/>
    </source>
</evidence>
<organism evidence="5 6">
    <name type="scientific">Nitzschia inconspicua</name>
    <dbReference type="NCBI Taxonomy" id="303405"/>
    <lineage>
        <taxon>Eukaryota</taxon>
        <taxon>Sar</taxon>
        <taxon>Stramenopiles</taxon>
        <taxon>Ochrophyta</taxon>
        <taxon>Bacillariophyta</taxon>
        <taxon>Bacillariophyceae</taxon>
        <taxon>Bacillariophycidae</taxon>
        <taxon>Bacillariales</taxon>
        <taxon>Bacillariaceae</taxon>
        <taxon>Nitzschia</taxon>
    </lineage>
</organism>
<feature type="region of interest" description="Disordered" evidence="3">
    <location>
        <begin position="327"/>
        <end position="355"/>
    </location>
</feature>
<keyword evidence="2" id="KW-0813">Transport</keyword>
<dbReference type="InterPro" id="IPR002528">
    <property type="entry name" value="MATE_fam"/>
</dbReference>
<feature type="region of interest" description="Disordered" evidence="3">
    <location>
        <begin position="253"/>
        <end position="293"/>
    </location>
</feature>
<name>A0A9K3Q7Z8_9STRA</name>
<evidence type="ECO:0000256" key="2">
    <source>
        <dbReference type="ARBA" id="ARBA00022448"/>
    </source>
</evidence>
<dbReference type="GO" id="GO:0005886">
    <property type="term" value="C:plasma membrane"/>
    <property type="evidence" value="ECO:0007669"/>
    <property type="project" value="TreeGrafter"/>
</dbReference>
<feature type="region of interest" description="Disordered" evidence="3">
    <location>
        <begin position="475"/>
        <end position="495"/>
    </location>
</feature>
<feature type="compositionally biased region" description="Polar residues" evidence="3">
    <location>
        <begin position="258"/>
        <end position="270"/>
    </location>
</feature>
<feature type="transmembrane region" description="Helical" evidence="4">
    <location>
        <begin position="1017"/>
        <end position="1037"/>
    </location>
</feature>
<feature type="transmembrane region" description="Helical" evidence="4">
    <location>
        <begin position="1213"/>
        <end position="1234"/>
    </location>
</feature>
<feature type="region of interest" description="Disordered" evidence="3">
    <location>
        <begin position="600"/>
        <end position="625"/>
    </location>
</feature>
<evidence type="ECO:0000256" key="1">
    <source>
        <dbReference type="ARBA" id="ARBA00010199"/>
    </source>
</evidence>
<proteinExistence type="inferred from homology"/>
<feature type="compositionally biased region" description="Basic and acidic residues" evidence="3">
    <location>
        <begin position="551"/>
        <end position="560"/>
    </location>
</feature>
<protein>
    <submittedName>
        <fullName evidence="5">MATE efflux family protein</fullName>
    </submittedName>
</protein>
<feature type="region of interest" description="Disordered" evidence="3">
    <location>
        <begin position="750"/>
        <end position="769"/>
    </location>
</feature>
<dbReference type="PANTHER" id="PTHR43298:SF2">
    <property type="entry name" value="FMN_FAD EXPORTER YEEO-RELATED"/>
    <property type="match status" value="1"/>
</dbReference>
<dbReference type="OrthoDB" id="55060at2759"/>
<feature type="compositionally biased region" description="Basic and acidic residues" evidence="3">
    <location>
        <begin position="22"/>
        <end position="31"/>
    </location>
</feature>
<sequence>MAGDNSYYNYDGKNNDNGNGNNEKDYGGKEKDDDDGYTNGWYPWNYISSTSSASNNNGSNGYNMNAYEKDHENKYNHGNKGKDDVQKKNEEAANVSYDDYVPTAIQKDFTYQTIACCIVVILLLYPLVVCTRYRKRKRRKIKRHIQYRAEQDAKRLTETLTLPPFYVPMEDDAVNQTQEHHPLGASQPPLLSLDDVLASMDLFIDEVDSTRYVTLRWQDEEGTAVEHAVAAPTWAVGVRRQAMYRKQLGRAVAKNMKQKASTRPSVTNVSDRSDHVHPVQQQDGSKSNRSSYTSDGVTLISMVESTVPYQPMPSGNEVLPTLNDLYTNKGLPSSTSTQPSDVTITSNNDLGQSTNTRTTFSSMDLTSIPTIAVNDNTTATVEPILPAKDDTSGCNRLLPSMENTAAMRSVDLSLPSHIPTDTSNGTTVTAQAVASNIDTIIQPLNTGDDMDAVVSKEQILSLLEDNAGKIVSLPDEMQIPTDPQETQSQKTPDETIMNTAIVEQTTEDEWIPLNTIDATVSNRDDIVNDPAIASSATVLIQQELENNVTSERNDSERSNDEQSMESFDGEENQSLQDDVSLTSIIDLVPPQIEEHDDRIVSQDESTTGIEQEDIGRANGDATDSGDVQCENMVLLEGSATTTPNDITEDSNASVEVNHNNLSRTNTNEPTTTEISIPNSIDDLGVTDDEKDRTILIDGQVIDTMTFGLGFTASDPESTINSTGSLATALIKDSPGEMVATTDSVVGSTVAVDPPGKLMRPTQSNDGPTVVGVAEAPKTVAAPTPTSEEHNVYGEETLIVKSVNTPTVWKNSVTSNDGTIGKDIDQRRDDDGDDDDSIDVIEYPKGCRTLAMTMSCDHESKRILGLAVPSTIGSATTTITSTVSTALISYHLGTENYVAYSMVYVLTGFADALYSGIAEAKSLLVARAVGSENPFLAGQYEQAGMLLEYICAIPLYTIVFVFFPQIIALLGLEPEVSQLGLLFLPWYIASLLFSDVSSTISELMWADERGSSMTILDNVYNGMYLSMLCLLVFGHDSIGIETPNLRHLGILTLLAAILYNIMIIGFVTYKGWLAPYRKGLLQSFSFHNPKLVRSLLQMSVPLTFGGIVATFQWELLTVVAAHIGSPAVAAWTLLGSIWNVFEYLPNGFTTAAELRVSRHLSQGNPGMAKVSAYKCLVYSISSTAVISIIFVSARNVIVGWYSDVEIIQEMLSDLILLVGIANVVMVVGVVAYSILCAQNRANIATGTYVVLSFATTLPLSLYLVYYKKYDLQSMVFALIVGYCLSSLVLLVFLFTSNWRRYSEAAIRQNQERCTSTNKEMYDKRQHNDGVTNYAAMEVV</sequence>
<gene>
    <name evidence="5" type="ORF">IV203_014152</name>
</gene>
<feature type="transmembrane region" description="Helical" evidence="4">
    <location>
        <begin position="1270"/>
        <end position="1293"/>
    </location>
</feature>
<feature type="compositionally biased region" description="Low complexity" evidence="3">
    <location>
        <begin position="1"/>
        <end position="21"/>
    </location>
</feature>
<keyword evidence="4" id="KW-0472">Membrane</keyword>
<feature type="transmembrane region" description="Helical" evidence="4">
    <location>
        <begin position="1118"/>
        <end position="1140"/>
    </location>
</feature>
<feature type="region of interest" description="Disordered" evidence="3">
    <location>
        <begin position="813"/>
        <end position="835"/>
    </location>
</feature>
<comment type="caution">
    <text evidence="5">The sequence shown here is derived from an EMBL/GenBank/DDBJ whole genome shotgun (WGS) entry which is preliminary data.</text>
</comment>
<feature type="region of interest" description="Disordered" evidence="3">
    <location>
        <begin position="543"/>
        <end position="578"/>
    </location>
</feature>
<evidence type="ECO:0000256" key="4">
    <source>
        <dbReference type="SAM" id="Phobius"/>
    </source>
</evidence>
<feature type="transmembrane region" description="Helical" evidence="4">
    <location>
        <begin position="1246"/>
        <end position="1264"/>
    </location>
</feature>
<feature type="compositionally biased region" description="Polar residues" evidence="3">
    <location>
        <begin position="481"/>
        <end position="495"/>
    </location>
</feature>
<keyword evidence="6" id="KW-1185">Reference proteome</keyword>
<dbReference type="GO" id="GO:0042910">
    <property type="term" value="F:xenobiotic transmembrane transporter activity"/>
    <property type="evidence" value="ECO:0007669"/>
    <property type="project" value="InterPro"/>
</dbReference>
<feature type="transmembrane region" description="Helical" evidence="4">
    <location>
        <begin position="1093"/>
        <end position="1112"/>
    </location>
</feature>
<accession>A0A9K3Q7Z8</accession>
<feature type="compositionally biased region" description="Basic and acidic residues" evidence="3">
    <location>
        <begin position="819"/>
        <end position="829"/>
    </location>
</feature>
<dbReference type="EMBL" id="JAGRRH010000001">
    <property type="protein sequence ID" value="KAG7375057.1"/>
    <property type="molecule type" value="Genomic_DNA"/>
</dbReference>
<dbReference type="Proteomes" id="UP000693970">
    <property type="component" value="Unassembled WGS sequence"/>
</dbReference>
<feature type="transmembrane region" description="Helical" evidence="4">
    <location>
        <begin position="1049"/>
        <end position="1072"/>
    </location>
</feature>
<reference evidence="5" key="2">
    <citation type="submission" date="2021-04" db="EMBL/GenBank/DDBJ databases">
        <authorList>
            <person name="Podell S."/>
        </authorList>
    </citation>
    <scope>NUCLEOTIDE SEQUENCE</scope>
    <source>
        <strain evidence="5">Hildebrandi</strain>
    </source>
</reference>
<dbReference type="GO" id="GO:0015297">
    <property type="term" value="F:antiporter activity"/>
    <property type="evidence" value="ECO:0007669"/>
    <property type="project" value="InterPro"/>
</dbReference>
<dbReference type="PANTHER" id="PTHR43298">
    <property type="entry name" value="MULTIDRUG RESISTANCE PROTEIN NORM-RELATED"/>
    <property type="match status" value="1"/>
</dbReference>
<feature type="transmembrane region" description="Helical" evidence="4">
    <location>
        <begin position="109"/>
        <end position="133"/>
    </location>
</feature>
<comment type="similarity">
    <text evidence="1">Belongs to the multi antimicrobial extrusion (MATE) (TC 2.A.66.1) family.</text>
</comment>
<dbReference type="Pfam" id="PF01554">
    <property type="entry name" value="MatE"/>
    <property type="match status" value="2"/>
</dbReference>
<feature type="transmembrane region" description="Helical" evidence="4">
    <location>
        <begin position="983"/>
        <end position="1005"/>
    </location>
</feature>